<evidence type="ECO:0000256" key="1">
    <source>
        <dbReference type="SAM" id="Phobius"/>
    </source>
</evidence>
<feature type="transmembrane region" description="Helical" evidence="1">
    <location>
        <begin position="20"/>
        <end position="39"/>
    </location>
</feature>
<dbReference type="AlphaFoldDB" id="A0A2Z4Y7K7"/>
<gene>
    <name evidence="2" type="ORF">BRCON_2051</name>
</gene>
<sequence>MAADLGLLSRIFRGDGMRFLSCKIIVGSTFFPVLWYSSIGLSFTDKLVA</sequence>
<reference evidence="2 3" key="1">
    <citation type="submission" date="2018-05" db="EMBL/GenBank/DDBJ databases">
        <title>A metagenomic window into the 2 km-deep terrestrial subsurface aquifer revealed taxonomically and functionally diverse microbial community comprising novel uncultured bacterial lineages.</title>
        <authorList>
            <person name="Kadnikov V.V."/>
            <person name="Mardanov A.V."/>
            <person name="Beletsky A.V."/>
            <person name="Banks D."/>
            <person name="Pimenov N.V."/>
            <person name="Frank Y.A."/>
            <person name="Karnachuk O.V."/>
            <person name="Ravin N.V."/>
        </authorList>
    </citation>
    <scope>NUCLEOTIDE SEQUENCE [LARGE SCALE GENOMIC DNA]</scope>
    <source>
        <strain evidence="2">BY</strain>
    </source>
</reference>
<keyword evidence="1" id="KW-0812">Transmembrane</keyword>
<organism evidence="2 3">
    <name type="scientific">Sumerlaea chitinivorans</name>
    <dbReference type="NCBI Taxonomy" id="2250252"/>
    <lineage>
        <taxon>Bacteria</taxon>
        <taxon>Candidatus Sumerlaeota</taxon>
        <taxon>Candidatus Sumerlaeia</taxon>
        <taxon>Candidatus Sumerlaeales</taxon>
        <taxon>Candidatus Sumerlaeaceae</taxon>
        <taxon>Candidatus Sumerlaea</taxon>
    </lineage>
</organism>
<evidence type="ECO:0000313" key="3">
    <source>
        <dbReference type="Proteomes" id="UP000262583"/>
    </source>
</evidence>
<dbReference type="KEGG" id="schv:BRCON_2051"/>
<protein>
    <submittedName>
        <fullName evidence="2">Uncharacterized protein</fullName>
    </submittedName>
</protein>
<keyword evidence="1" id="KW-0472">Membrane</keyword>
<proteinExistence type="predicted"/>
<dbReference type="EMBL" id="CP030759">
    <property type="protein sequence ID" value="AXA36828.1"/>
    <property type="molecule type" value="Genomic_DNA"/>
</dbReference>
<keyword evidence="1" id="KW-1133">Transmembrane helix</keyword>
<dbReference type="Proteomes" id="UP000262583">
    <property type="component" value="Chromosome"/>
</dbReference>
<name>A0A2Z4Y7K7_SUMC1</name>
<evidence type="ECO:0000313" key="2">
    <source>
        <dbReference type="EMBL" id="AXA36828.1"/>
    </source>
</evidence>
<accession>A0A2Z4Y7K7</accession>